<feature type="compositionally biased region" description="Basic and acidic residues" evidence="1">
    <location>
        <begin position="89"/>
        <end position="109"/>
    </location>
</feature>
<feature type="region of interest" description="Disordered" evidence="1">
    <location>
        <begin position="466"/>
        <end position="488"/>
    </location>
</feature>
<feature type="region of interest" description="Disordered" evidence="1">
    <location>
        <begin position="860"/>
        <end position="934"/>
    </location>
</feature>
<proteinExistence type="predicted"/>
<dbReference type="AlphaFoldDB" id="A0AAW1CJY4"/>
<feature type="region of interest" description="Disordered" evidence="1">
    <location>
        <begin position="692"/>
        <end position="774"/>
    </location>
</feature>
<gene>
    <name evidence="2" type="ORF">O3M35_013036</name>
</gene>
<dbReference type="EMBL" id="JAPXFL010000060">
    <property type="protein sequence ID" value="KAK9496752.1"/>
    <property type="molecule type" value="Genomic_DNA"/>
</dbReference>
<evidence type="ECO:0000313" key="3">
    <source>
        <dbReference type="Proteomes" id="UP001461498"/>
    </source>
</evidence>
<protein>
    <submittedName>
        <fullName evidence="2">Uncharacterized protein</fullName>
    </submittedName>
</protein>
<feature type="compositionally biased region" description="Basic residues" evidence="1">
    <location>
        <begin position="860"/>
        <end position="891"/>
    </location>
</feature>
<feature type="compositionally biased region" description="Basic and acidic residues" evidence="1">
    <location>
        <begin position="211"/>
        <end position="280"/>
    </location>
</feature>
<feature type="compositionally biased region" description="Basic residues" evidence="1">
    <location>
        <begin position="714"/>
        <end position="749"/>
    </location>
</feature>
<sequence>MPSLKNQCKFCCGRVICCRIKQPHLHALINGAEFTAKIHQDPACQIYSEGEEEKISCIDDIDELDKNSSCCKRQKEPKHEKREKKKKKETKEAESQPKESKQKPKDKSPSESSKFPYKPSEEAEIKFPIVECKSSKKSRGKSPCRRKKKEKKSKSPSKKSKSKSPSKKSKSKSPSKKSKSKSPSRKSKSKSPSSKKRKKKSKSPRKKKSKSPSEKKSKSPSEEKCISPSEKKSKPPREKKSKPPREKKSKSPCEKKSKSPSKEKSKSPRKEKSRTREKAKSPSKTRSKSKHKSKSIFQRCRSKCSKSRKTDEVCESIHTAEGDSTMIKPYEGKIIQDVRGRWCCLLIDDLKKLIKESQKDKSNISCPTQNEYDAESEHLKNELKKLLQRNMQDAVLSHETLSSKCKFKTSEENPEKDRWSLYFEDDISTINSKRQKGHIRKRCYSFRESKILDLFCPNRRKNLANKNACEQSKGNEKRKHKKKRKDRTTEIARDVIEEIFEDVLQNMCGQAMYKKSEDTYKDTCLDYSKNSSYTSAITSPKTEIKKPVEERRSVDIYCPESDKVSKKSLSKQSEHSCSDYSEDSLTSKTTTTTKDHPKNVRKQEKRMMAEERIIIRPMQKKMKTENSICEPKIIKKKIEKIKENDKKGATVTIRKLDYKECKYSEETFRDSNCDYTEISSVNTSVTKDNEVVSEKSMTTTKRISGPFPSSYREKKMKAKKPVGKPKAIFKKKEKIKGEKKKVKEKKKRKDKESAKTKKPEKKTSKRTIFKRGLSDKRKVHFNDLNEHKMPETNEIIDVLTCSVNVNEETPNEKLTKESEKEGEEFRNLRNSEDHSNAQTKPEICEKPKRRKIYNVFCASRRKNLRKTKKSNTNKRKEKIKRKDKITKKQRVTKTATKSIVLLNKETDETLPNNRKQKKRKEISKDTYYSTPESTYPKGQIVKLHKNKKEVKESKSVCSLSHYRDISHGKVSIKSEIKCKKVTKFKYSEDGSSENISTKPERSEKAKRSILYKIFHPTRKRKEEILEERQQKDVEVNKIICKQSKALQYERNYFDYSGEDSLLARIVQKDGIKKATISREGRIFEIFGPPREKNFIIREPIYESKTKLKRKDKLKGKTEEKEVNKVPTHEIIDISKLKEEIIKELKGNLCKCKQTHESCKDTFFTADAEATASTHLKMKWMTPKKLMMPEEYRKNQSILSSRKQNLINGKERIKEKKTRKDETAKKTESRYSL</sequence>
<feature type="region of interest" description="Disordered" evidence="1">
    <location>
        <begin position="808"/>
        <end position="845"/>
    </location>
</feature>
<feature type="region of interest" description="Disordered" evidence="1">
    <location>
        <begin position="1193"/>
        <end position="1232"/>
    </location>
</feature>
<feature type="compositionally biased region" description="Basic and acidic residues" evidence="1">
    <location>
        <begin position="593"/>
        <end position="606"/>
    </location>
</feature>
<keyword evidence="3" id="KW-1185">Reference proteome</keyword>
<feature type="region of interest" description="Disordered" evidence="1">
    <location>
        <begin position="71"/>
        <end position="305"/>
    </location>
</feature>
<feature type="compositionally biased region" description="Basic and acidic residues" evidence="1">
    <location>
        <begin position="810"/>
        <end position="835"/>
    </location>
</feature>
<evidence type="ECO:0000313" key="2">
    <source>
        <dbReference type="EMBL" id="KAK9496752.1"/>
    </source>
</evidence>
<feature type="compositionally biased region" description="Basic residues" evidence="1">
    <location>
        <begin position="135"/>
        <end position="210"/>
    </location>
</feature>
<accession>A0AAW1CJY4</accession>
<feature type="compositionally biased region" description="Basic residues" evidence="1">
    <location>
        <begin position="281"/>
        <end position="305"/>
    </location>
</feature>
<feature type="compositionally biased region" description="Basic residues" evidence="1">
    <location>
        <begin position="476"/>
        <end position="486"/>
    </location>
</feature>
<feature type="region of interest" description="Disordered" evidence="1">
    <location>
        <begin position="565"/>
        <end position="606"/>
    </location>
</feature>
<reference evidence="2 3" key="1">
    <citation type="submission" date="2022-12" db="EMBL/GenBank/DDBJ databases">
        <title>Chromosome-level genome assembly of true bugs.</title>
        <authorList>
            <person name="Ma L."/>
            <person name="Li H."/>
        </authorList>
    </citation>
    <scope>NUCLEOTIDE SEQUENCE [LARGE SCALE GENOMIC DNA]</scope>
    <source>
        <strain evidence="2">Lab_2022b</strain>
    </source>
</reference>
<organism evidence="2 3">
    <name type="scientific">Rhynocoris fuscipes</name>
    <dbReference type="NCBI Taxonomy" id="488301"/>
    <lineage>
        <taxon>Eukaryota</taxon>
        <taxon>Metazoa</taxon>
        <taxon>Ecdysozoa</taxon>
        <taxon>Arthropoda</taxon>
        <taxon>Hexapoda</taxon>
        <taxon>Insecta</taxon>
        <taxon>Pterygota</taxon>
        <taxon>Neoptera</taxon>
        <taxon>Paraneoptera</taxon>
        <taxon>Hemiptera</taxon>
        <taxon>Heteroptera</taxon>
        <taxon>Panheteroptera</taxon>
        <taxon>Cimicomorpha</taxon>
        <taxon>Reduviidae</taxon>
        <taxon>Harpactorinae</taxon>
        <taxon>Harpactorini</taxon>
        <taxon>Rhynocoris</taxon>
    </lineage>
</organism>
<dbReference type="Proteomes" id="UP001461498">
    <property type="component" value="Unassembled WGS sequence"/>
</dbReference>
<feature type="compositionally biased region" description="Basic and acidic residues" evidence="1">
    <location>
        <begin position="1208"/>
        <end position="1232"/>
    </location>
</feature>
<name>A0AAW1CJY4_9HEMI</name>
<feature type="compositionally biased region" description="Polar residues" evidence="1">
    <location>
        <begin position="1194"/>
        <end position="1206"/>
    </location>
</feature>
<evidence type="ECO:0000256" key="1">
    <source>
        <dbReference type="SAM" id="MobiDB-lite"/>
    </source>
</evidence>
<comment type="caution">
    <text evidence="2">The sequence shown here is derived from an EMBL/GenBank/DDBJ whole genome shotgun (WGS) entry which is preliminary data.</text>
</comment>
<feature type="compositionally biased region" description="Basic residues" evidence="1">
    <location>
        <begin position="758"/>
        <end position="769"/>
    </location>
</feature>